<feature type="transmembrane region" description="Helical" evidence="7">
    <location>
        <begin position="148"/>
        <end position="166"/>
    </location>
</feature>
<feature type="transmembrane region" description="Helical" evidence="7">
    <location>
        <begin position="7"/>
        <end position="27"/>
    </location>
</feature>
<evidence type="ECO:0000313" key="10">
    <source>
        <dbReference type="Proteomes" id="UP000514720"/>
    </source>
</evidence>
<organism evidence="9 10">
    <name type="scientific">Candidatus Xianfuyuplasma coldseepsis</name>
    <dbReference type="NCBI Taxonomy" id="2782163"/>
    <lineage>
        <taxon>Bacteria</taxon>
        <taxon>Bacillati</taxon>
        <taxon>Mycoplasmatota</taxon>
        <taxon>Mollicutes</taxon>
        <taxon>Candidatus Izemoplasmatales</taxon>
        <taxon>Candidatus Izemoplasmataceae</taxon>
        <taxon>Candidatus Xianfuyuplasma</taxon>
    </lineage>
</organism>
<protein>
    <submittedName>
        <fullName evidence="9">DMT family transporter</fullName>
    </submittedName>
</protein>
<dbReference type="AlphaFoldDB" id="A0A7L7KRX9"/>
<dbReference type="PANTHER" id="PTHR42920">
    <property type="entry name" value="OS03G0707200 PROTEIN-RELATED"/>
    <property type="match status" value="1"/>
</dbReference>
<feature type="transmembrane region" description="Helical" evidence="7">
    <location>
        <begin position="119"/>
        <end position="136"/>
    </location>
</feature>
<comment type="similarity">
    <text evidence="2">Belongs to the EamA transporter family.</text>
</comment>
<dbReference type="EMBL" id="CP048914">
    <property type="protein sequence ID" value="QMS85571.1"/>
    <property type="molecule type" value="Genomic_DNA"/>
</dbReference>
<evidence type="ECO:0000256" key="3">
    <source>
        <dbReference type="ARBA" id="ARBA00022475"/>
    </source>
</evidence>
<dbReference type="InterPro" id="IPR000620">
    <property type="entry name" value="EamA_dom"/>
</dbReference>
<evidence type="ECO:0000256" key="7">
    <source>
        <dbReference type="SAM" id="Phobius"/>
    </source>
</evidence>
<name>A0A7L7KRX9_9MOLU</name>
<evidence type="ECO:0000313" key="9">
    <source>
        <dbReference type="EMBL" id="QMS85571.1"/>
    </source>
</evidence>
<evidence type="ECO:0000259" key="8">
    <source>
        <dbReference type="Pfam" id="PF00892"/>
    </source>
</evidence>
<dbReference type="Pfam" id="PF00892">
    <property type="entry name" value="EamA"/>
    <property type="match status" value="2"/>
</dbReference>
<feature type="domain" description="EamA" evidence="8">
    <location>
        <begin position="145"/>
        <end position="283"/>
    </location>
</feature>
<feature type="transmembrane region" description="Helical" evidence="7">
    <location>
        <begin position="267"/>
        <end position="290"/>
    </location>
</feature>
<dbReference type="RefSeq" id="WP_258877372.1">
    <property type="nucleotide sequence ID" value="NZ_CP048914.1"/>
</dbReference>
<evidence type="ECO:0000256" key="2">
    <source>
        <dbReference type="ARBA" id="ARBA00007362"/>
    </source>
</evidence>
<gene>
    <name evidence="9" type="ORF">G4Z02_07395</name>
</gene>
<feature type="domain" description="EamA" evidence="8">
    <location>
        <begin position="7"/>
        <end position="135"/>
    </location>
</feature>
<dbReference type="SUPFAM" id="SSF103481">
    <property type="entry name" value="Multidrug resistance efflux transporter EmrE"/>
    <property type="match status" value="2"/>
</dbReference>
<feature type="transmembrane region" description="Helical" evidence="7">
    <location>
        <begin position="33"/>
        <end position="53"/>
    </location>
</feature>
<keyword evidence="6 7" id="KW-0472">Membrane</keyword>
<feature type="transmembrane region" description="Helical" evidence="7">
    <location>
        <begin position="62"/>
        <end position="82"/>
    </location>
</feature>
<dbReference type="InterPro" id="IPR037185">
    <property type="entry name" value="EmrE-like"/>
</dbReference>
<keyword evidence="4 7" id="KW-0812">Transmembrane</keyword>
<proteinExistence type="inferred from homology"/>
<accession>A0A7L7KRX9</accession>
<sequence length="300" mass="33464">MRNIARVVLITAGLIWGFGFIGNKYILDSGWTDVQLLFVRFVSAFVFITLFYFKRIIKANRVVIKQGLILGVFLFFGFFFQTWGLEYTTASNNAIITAGYIVILPLIVYLFDRIKVPRNTIMAALITMAGIVIISVDFTEFTIGIGDVLTFLGAVFWAIHIFILGHQTKKHDLFVLLAVQLFVFSVFITTIMILGDGFPTIARGYDDRFNLYGVGLLLGFTASFLAFTMQAFGQKYTNPTEAAILISTESVFGPIFAMLFYSEPFSITLLIGMILVFGGIVLSETGGNLFKQRNKTKQAG</sequence>
<keyword evidence="10" id="KW-1185">Reference proteome</keyword>
<feature type="transmembrane region" description="Helical" evidence="7">
    <location>
        <begin position="173"/>
        <end position="194"/>
    </location>
</feature>
<dbReference type="KEGG" id="xcl:G4Z02_07395"/>
<feature type="transmembrane region" description="Helical" evidence="7">
    <location>
        <begin position="94"/>
        <end position="112"/>
    </location>
</feature>
<dbReference type="InterPro" id="IPR051258">
    <property type="entry name" value="Diverse_Substrate_Transporter"/>
</dbReference>
<keyword evidence="3" id="KW-1003">Cell membrane</keyword>
<feature type="transmembrane region" description="Helical" evidence="7">
    <location>
        <begin position="209"/>
        <end position="230"/>
    </location>
</feature>
<evidence type="ECO:0000256" key="6">
    <source>
        <dbReference type="ARBA" id="ARBA00023136"/>
    </source>
</evidence>
<dbReference type="Proteomes" id="UP000514720">
    <property type="component" value="Chromosome"/>
</dbReference>
<evidence type="ECO:0000256" key="1">
    <source>
        <dbReference type="ARBA" id="ARBA00004651"/>
    </source>
</evidence>
<keyword evidence="5 7" id="KW-1133">Transmembrane helix</keyword>
<evidence type="ECO:0000256" key="5">
    <source>
        <dbReference type="ARBA" id="ARBA00022989"/>
    </source>
</evidence>
<dbReference type="PANTHER" id="PTHR42920:SF5">
    <property type="entry name" value="EAMA DOMAIN-CONTAINING PROTEIN"/>
    <property type="match status" value="1"/>
</dbReference>
<dbReference type="GO" id="GO:0005886">
    <property type="term" value="C:plasma membrane"/>
    <property type="evidence" value="ECO:0007669"/>
    <property type="project" value="UniProtKB-SubCell"/>
</dbReference>
<feature type="transmembrane region" description="Helical" evidence="7">
    <location>
        <begin position="242"/>
        <end position="261"/>
    </location>
</feature>
<comment type="subcellular location">
    <subcellularLocation>
        <location evidence="1">Cell membrane</location>
        <topology evidence="1">Multi-pass membrane protein</topology>
    </subcellularLocation>
</comment>
<evidence type="ECO:0000256" key="4">
    <source>
        <dbReference type="ARBA" id="ARBA00022692"/>
    </source>
</evidence>
<reference evidence="9 10" key="1">
    <citation type="submission" date="2020-02" db="EMBL/GenBank/DDBJ databases">
        <authorList>
            <person name="Zheng R.K."/>
            <person name="Sun C.M."/>
        </authorList>
    </citation>
    <scope>NUCLEOTIDE SEQUENCE [LARGE SCALE GENOMIC DNA]</scope>
    <source>
        <strain evidence="10">zrk13</strain>
    </source>
</reference>